<dbReference type="Proteomes" id="UP000318199">
    <property type="component" value="Unassembled WGS sequence"/>
</dbReference>
<comment type="caution">
    <text evidence="3">The sequence shown here is derived from an EMBL/GenBank/DDBJ whole genome shotgun (WGS) entry which is preliminary data.</text>
</comment>
<keyword evidence="4" id="KW-1185">Reference proteome</keyword>
<dbReference type="RefSeq" id="WP_145889964.1">
    <property type="nucleotide sequence ID" value="NZ_VOBQ01000001.1"/>
</dbReference>
<evidence type="ECO:0000256" key="1">
    <source>
        <dbReference type="SAM" id="SignalP"/>
    </source>
</evidence>
<evidence type="ECO:0000313" key="3">
    <source>
        <dbReference type="EMBL" id="TWO73406.1"/>
    </source>
</evidence>
<dbReference type="InterPro" id="IPR045426">
    <property type="entry name" value="ADYC"/>
</dbReference>
<dbReference type="AlphaFoldDB" id="A0A562ZYA5"/>
<evidence type="ECO:0000259" key="2">
    <source>
        <dbReference type="Pfam" id="PF20032"/>
    </source>
</evidence>
<organism evidence="3 4">
    <name type="scientific">Caenimonas sedimenti</name>
    <dbReference type="NCBI Taxonomy" id="2596921"/>
    <lineage>
        <taxon>Bacteria</taxon>
        <taxon>Pseudomonadati</taxon>
        <taxon>Pseudomonadota</taxon>
        <taxon>Betaproteobacteria</taxon>
        <taxon>Burkholderiales</taxon>
        <taxon>Comamonadaceae</taxon>
        <taxon>Caenimonas</taxon>
    </lineage>
</organism>
<sequence>MRGVLVALAFSFLALPTLSQPLPGLTVSGTSFRLITRNQQLYSPDLAGTILTTAFEGRSARVRIDAVERDPSQAHGVVWLHTFALQQPDGTWANLCHAGPDGRAQGFPLPGASRANGTFSYQEGTRFEWICTSGAQGKCVRHGYFPWAPAPDGTPLQRAHDACVLMLRADYGAVNSPATRDGVAVGSTDRWGLRAVDVPAGEDWFEAGWDAEGAVCVRRPRLRDGVTLSELEAKVPRLKGRTGAVCTPEFARGLGALVFNWSQP</sequence>
<reference evidence="3 4" key="1">
    <citation type="submission" date="2019-07" db="EMBL/GenBank/DDBJ databases">
        <title>Caenimonas sedimenti sp. nov., isolated from activated sludge.</title>
        <authorList>
            <person name="Xu J."/>
        </authorList>
    </citation>
    <scope>NUCLEOTIDE SEQUENCE [LARGE SCALE GENOMIC DNA]</scope>
    <source>
        <strain evidence="3 4">HX-9-20</strain>
    </source>
</reference>
<dbReference type="OrthoDB" id="8066319at2"/>
<proteinExistence type="predicted"/>
<dbReference type="EMBL" id="VOBQ01000001">
    <property type="protein sequence ID" value="TWO73406.1"/>
    <property type="molecule type" value="Genomic_DNA"/>
</dbReference>
<evidence type="ECO:0000313" key="4">
    <source>
        <dbReference type="Proteomes" id="UP000318199"/>
    </source>
</evidence>
<gene>
    <name evidence="3" type="ORF">FN976_00745</name>
</gene>
<feature type="domain" description="ADYC" evidence="2">
    <location>
        <begin position="45"/>
        <end position="222"/>
    </location>
</feature>
<protein>
    <recommendedName>
        <fullName evidence="2">ADYC domain-containing protein</fullName>
    </recommendedName>
</protein>
<accession>A0A562ZYA5</accession>
<feature type="chain" id="PRO_5021985519" description="ADYC domain-containing protein" evidence="1">
    <location>
        <begin position="20"/>
        <end position="264"/>
    </location>
</feature>
<name>A0A562ZYA5_9BURK</name>
<feature type="signal peptide" evidence="1">
    <location>
        <begin position="1"/>
        <end position="19"/>
    </location>
</feature>
<keyword evidence="1" id="KW-0732">Signal</keyword>
<dbReference type="Pfam" id="PF20032">
    <property type="entry name" value="ADYC"/>
    <property type="match status" value="1"/>
</dbReference>